<dbReference type="Proteomes" id="UP001596060">
    <property type="component" value="Unassembled WGS sequence"/>
</dbReference>
<dbReference type="RefSeq" id="WP_068204662.1">
    <property type="nucleotide sequence ID" value="NZ_JBHSLU010000017.1"/>
</dbReference>
<name>A0ABW0NXX4_9HYPH</name>
<dbReference type="EMBL" id="JBHSLU010000017">
    <property type="protein sequence ID" value="MFC5505336.1"/>
    <property type="molecule type" value="Genomic_DNA"/>
</dbReference>
<accession>A0ABW0NXX4</accession>
<sequence length="103" mass="11424">MTKDIASRIKPGQADNVLYLNIERIGVAADGKSRLIKFEGLEDAVMLTFEPEAVGEEHSPEQDVVLALPGDMVRANIRYRFGRLVASGFRNLTMRSPYMKAVA</sequence>
<reference evidence="2" key="1">
    <citation type="journal article" date="2019" name="Int. J. Syst. Evol. Microbiol.">
        <title>The Global Catalogue of Microorganisms (GCM) 10K type strain sequencing project: providing services to taxonomists for standard genome sequencing and annotation.</title>
        <authorList>
            <consortium name="The Broad Institute Genomics Platform"/>
            <consortium name="The Broad Institute Genome Sequencing Center for Infectious Disease"/>
            <person name="Wu L."/>
            <person name="Ma J."/>
        </authorList>
    </citation>
    <scope>NUCLEOTIDE SEQUENCE [LARGE SCALE GENOMIC DNA]</scope>
    <source>
        <strain evidence="2">CCUG 43117</strain>
    </source>
</reference>
<gene>
    <name evidence="1" type="ORF">ACFPN9_08705</name>
</gene>
<proteinExistence type="predicted"/>
<protein>
    <submittedName>
        <fullName evidence="1">Uncharacterized protein</fullName>
    </submittedName>
</protein>
<evidence type="ECO:0000313" key="1">
    <source>
        <dbReference type="EMBL" id="MFC5505336.1"/>
    </source>
</evidence>
<evidence type="ECO:0000313" key="2">
    <source>
        <dbReference type="Proteomes" id="UP001596060"/>
    </source>
</evidence>
<comment type="caution">
    <text evidence="1">The sequence shown here is derived from an EMBL/GenBank/DDBJ whole genome shotgun (WGS) entry which is preliminary data.</text>
</comment>
<keyword evidence="2" id="KW-1185">Reference proteome</keyword>
<organism evidence="1 2">
    <name type="scientific">Bosea massiliensis</name>
    <dbReference type="NCBI Taxonomy" id="151419"/>
    <lineage>
        <taxon>Bacteria</taxon>
        <taxon>Pseudomonadati</taxon>
        <taxon>Pseudomonadota</taxon>
        <taxon>Alphaproteobacteria</taxon>
        <taxon>Hyphomicrobiales</taxon>
        <taxon>Boseaceae</taxon>
        <taxon>Bosea</taxon>
    </lineage>
</organism>